<feature type="transmembrane region" description="Helical" evidence="8">
    <location>
        <begin position="726"/>
        <end position="746"/>
    </location>
</feature>
<keyword evidence="6" id="KW-0482">Metalloprotease</keyword>
<dbReference type="GO" id="GO:0006508">
    <property type="term" value="P:proteolysis"/>
    <property type="evidence" value="ECO:0007669"/>
    <property type="project" value="UniProtKB-KW"/>
</dbReference>
<dbReference type="RefSeq" id="WP_078761028.1">
    <property type="nucleotide sequence ID" value="NZ_FUWS01000004.1"/>
</dbReference>
<feature type="transmembrane region" description="Helical" evidence="8">
    <location>
        <begin position="334"/>
        <end position="355"/>
    </location>
</feature>
<feature type="transmembrane region" description="Helical" evidence="8">
    <location>
        <begin position="216"/>
        <end position="240"/>
    </location>
</feature>
<evidence type="ECO:0000256" key="4">
    <source>
        <dbReference type="ARBA" id="ARBA00022801"/>
    </source>
</evidence>
<dbReference type="InterPro" id="IPR001915">
    <property type="entry name" value="Peptidase_M48"/>
</dbReference>
<evidence type="ECO:0000313" key="10">
    <source>
        <dbReference type="EMBL" id="SJZ86520.1"/>
    </source>
</evidence>
<dbReference type="GO" id="GO:0046872">
    <property type="term" value="F:metal ion binding"/>
    <property type="evidence" value="ECO:0007669"/>
    <property type="project" value="UniProtKB-KW"/>
</dbReference>
<evidence type="ECO:0000259" key="9">
    <source>
        <dbReference type="Pfam" id="PF01435"/>
    </source>
</evidence>
<keyword evidence="5" id="KW-0862">Zinc</keyword>
<gene>
    <name evidence="10" type="ORF">SAMN02745673_01635</name>
</gene>
<feature type="region of interest" description="Disordered" evidence="7">
    <location>
        <begin position="1"/>
        <end position="20"/>
    </location>
</feature>
<keyword evidence="8" id="KW-0472">Membrane</keyword>
<dbReference type="Pfam" id="PF01435">
    <property type="entry name" value="Peptidase_M48"/>
    <property type="match status" value="1"/>
</dbReference>
<organism evidence="10 11">
    <name type="scientific">Marinactinospora thermotolerans DSM 45154</name>
    <dbReference type="NCBI Taxonomy" id="1122192"/>
    <lineage>
        <taxon>Bacteria</taxon>
        <taxon>Bacillati</taxon>
        <taxon>Actinomycetota</taxon>
        <taxon>Actinomycetes</taxon>
        <taxon>Streptosporangiales</taxon>
        <taxon>Nocardiopsidaceae</taxon>
        <taxon>Marinactinospora</taxon>
    </lineage>
</organism>
<dbReference type="EMBL" id="FUWS01000004">
    <property type="protein sequence ID" value="SJZ86520.1"/>
    <property type="molecule type" value="Genomic_DNA"/>
</dbReference>
<comment type="cofactor">
    <cofactor evidence="1">
        <name>Zn(2+)</name>
        <dbReference type="ChEBI" id="CHEBI:29105"/>
    </cofactor>
</comment>
<sequence length="852" mass="88829">MTTESGGEPRTAGPARPDPFRLPAATTAQFAVLLLTSFVGAVLVYEWVFDTARSAGLWERHGRLTCAQTARARVAGGDVAGLARSYTQCVVEADRGEAFLLAVAALVPLAASLLLHLVHPCLIRRGLRPHEVGDEEPGAAPARAELESLLAGRRGATLLVTPGTAGGARAFGAFGRHYVAIDRRLLLIAGNPSGLQRLRAVVRHEAAHILGRDVGIAYVTVASWWAFLLLVIVPALLLLLAARPGSLQAITSMAVTPLLLYVARARLLRTREHYADVRAGQDPQAGAELDRLLAEAEGEGGGAGAHRRIRERVGEVFRSHPSVRRRRRILADPGRLLTMGALDLALVATVTGYGFTAAAFLLDLMWLGPADPADLLVGFLFGVPAAFVIVSGVWRAGSREARLRGPRPRALPAATALTAGLLGGQLLAPAWPAPTWGTLLRDAPDLAAAMALLLWGASWCFIRWVILSARGRLADPQCPRRRWGTCLLFAAPLSAVGLTTWFHGIALLGEAAAWSTLALLAGFSVFSLPLPALLAVAAVLPLAGTREESGLPHPLLPALLGGGPLLLHAAVAPIGALLLSVLTDAGPRDRAVVLPVLWWAVAAILVVGAALVLGALVGGRRGSGGLLCATAVMTMFAAAAVLPAFLLHLALVRCGGAGLTAPLCLPVTFADLFGALTPPLFARAVVLVFAGLFAVCGPVALLGAWLRGRPPRPAAPPAGRRRPGPVQTWSSALLPAVLFLLVLLPFETEKAPTAVSPMALGEPPAGRSLAWQEVCRERGVPTGGRQMVAYLTATERGEGYQAARADALGASDDPVLAALGQAARGALERGSRDEAAQAFGAASHYCAVLDAG</sequence>
<evidence type="ECO:0000256" key="7">
    <source>
        <dbReference type="SAM" id="MobiDB-lite"/>
    </source>
</evidence>
<protein>
    <submittedName>
        <fullName evidence="10">Peptidase family M48</fullName>
    </submittedName>
</protein>
<name>A0A1T4P4I4_9ACTN</name>
<accession>A0A1T4P4I4</accession>
<evidence type="ECO:0000256" key="8">
    <source>
        <dbReference type="SAM" id="Phobius"/>
    </source>
</evidence>
<feature type="transmembrane region" description="Helical" evidence="8">
    <location>
        <begin position="555"/>
        <end position="576"/>
    </location>
</feature>
<keyword evidence="2" id="KW-0645">Protease</keyword>
<dbReference type="OrthoDB" id="4889053at2"/>
<feature type="domain" description="Peptidase M48" evidence="9">
    <location>
        <begin position="170"/>
        <end position="328"/>
    </location>
</feature>
<proteinExistence type="predicted"/>
<keyword evidence="11" id="KW-1185">Reference proteome</keyword>
<evidence type="ECO:0000256" key="3">
    <source>
        <dbReference type="ARBA" id="ARBA00022723"/>
    </source>
</evidence>
<feature type="transmembrane region" description="Helical" evidence="8">
    <location>
        <begin position="375"/>
        <end position="397"/>
    </location>
</feature>
<evidence type="ECO:0000256" key="1">
    <source>
        <dbReference type="ARBA" id="ARBA00001947"/>
    </source>
</evidence>
<feature type="transmembrane region" description="Helical" evidence="8">
    <location>
        <begin position="98"/>
        <end position="118"/>
    </location>
</feature>
<dbReference type="Proteomes" id="UP000190637">
    <property type="component" value="Unassembled WGS sequence"/>
</dbReference>
<feature type="transmembrane region" description="Helical" evidence="8">
    <location>
        <begin position="657"/>
        <end position="677"/>
    </location>
</feature>
<feature type="transmembrane region" description="Helical" evidence="8">
    <location>
        <begin position="246"/>
        <end position="263"/>
    </location>
</feature>
<reference evidence="10 11" key="1">
    <citation type="submission" date="2017-02" db="EMBL/GenBank/DDBJ databases">
        <authorList>
            <person name="Peterson S.W."/>
        </authorList>
    </citation>
    <scope>NUCLEOTIDE SEQUENCE [LARGE SCALE GENOMIC DNA]</scope>
    <source>
        <strain evidence="10 11">DSM 45154</strain>
    </source>
</reference>
<evidence type="ECO:0000256" key="5">
    <source>
        <dbReference type="ARBA" id="ARBA00022833"/>
    </source>
</evidence>
<keyword evidence="8" id="KW-1133">Transmembrane helix</keyword>
<feature type="transmembrane region" description="Helical" evidence="8">
    <location>
        <begin position="409"/>
        <end position="427"/>
    </location>
</feature>
<evidence type="ECO:0000256" key="6">
    <source>
        <dbReference type="ARBA" id="ARBA00023049"/>
    </source>
</evidence>
<evidence type="ECO:0000256" key="2">
    <source>
        <dbReference type="ARBA" id="ARBA00022670"/>
    </source>
</evidence>
<dbReference type="AlphaFoldDB" id="A0A1T4P4I4"/>
<keyword evidence="4" id="KW-0378">Hydrolase</keyword>
<feature type="transmembrane region" description="Helical" evidence="8">
    <location>
        <begin position="684"/>
        <end position="706"/>
    </location>
</feature>
<feature type="transmembrane region" description="Helical" evidence="8">
    <location>
        <begin position="447"/>
        <end position="466"/>
    </location>
</feature>
<feature type="transmembrane region" description="Helical" evidence="8">
    <location>
        <begin position="30"/>
        <end position="48"/>
    </location>
</feature>
<feature type="transmembrane region" description="Helical" evidence="8">
    <location>
        <begin position="626"/>
        <end position="651"/>
    </location>
</feature>
<dbReference type="GO" id="GO:0004222">
    <property type="term" value="F:metalloendopeptidase activity"/>
    <property type="evidence" value="ECO:0007669"/>
    <property type="project" value="InterPro"/>
</dbReference>
<feature type="transmembrane region" description="Helical" evidence="8">
    <location>
        <begin position="514"/>
        <end position="543"/>
    </location>
</feature>
<feature type="transmembrane region" description="Helical" evidence="8">
    <location>
        <begin position="596"/>
        <end position="619"/>
    </location>
</feature>
<evidence type="ECO:0000313" key="11">
    <source>
        <dbReference type="Proteomes" id="UP000190637"/>
    </source>
</evidence>
<dbReference type="STRING" id="1122192.SAMN02745673_01635"/>
<keyword evidence="8" id="KW-0812">Transmembrane</keyword>
<keyword evidence="3" id="KW-0479">Metal-binding</keyword>
<feature type="transmembrane region" description="Helical" evidence="8">
    <location>
        <begin position="487"/>
        <end position="508"/>
    </location>
</feature>